<evidence type="ECO:0000259" key="5">
    <source>
        <dbReference type="Pfam" id="PF15447"/>
    </source>
</evidence>
<dbReference type="GO" id="GO:0046789">
    <property type="term" value="F:host cell surface receptor binding"/>
    <property type="evidence" value="ECO:0007669"/>
    <property type="project" value="InterPro"/>
</dbReference>
<dbReference type="EMBL" id="KI926151">
    <property type="protein sequence ID" value="ETW39444.1"/>
    <property type="molecule type" value="Genomic_DNA"/>
</dbReference>
<evidence type="ECO:0000259" key="7">
    <source>
        <dbReference type="Pfam" id="PF22672"/>
    </source>
</evidence>
<dbReference type="InterPro" id="IPR054595">
    <property type="entry name" value="DBL_C"/>
</dbReference>
<feature type="domain" description="Duffy-binding-like" evidence="7">
    <location>
        <begin position="326"/>
        <end position="480"/>
    </location>
</feature>
<evidence type="ECO:0000313" key="9">
    <source>
        <dbReference type="Proteomes" id="UP000019114"/>
    </source>
</evidence>
<evidence type="ECO:0000256" key="2">
    <source>
        <dbReference type="SAM" id="MobiDB-lite"/>
    </source>
</evidence>
<dbReference type="InterPro" id="IPR049158">
    <property type="entry name" value="PfEMP1_CIDRalpha1_dom"/>
</dbReference>
<dbReference type="InterPro" id="IPR004258">
    <property type="entry name" value="DBL"/>
</dbReference>
<dbReference type="Gene3D" id="1.20.58.830">
    <property type="match status" value="1"/>
</dbReference>
<accession>W4I8S5</accession>
<feature type="region of interest" description="Disordered" evidence="2">
    <location>
        <begin position="802"/>
        <end position="849"/>
    </location>
</feature>
<evidence type="ECO:0000313" key="8">
    <source>
        <dbReference type="EMBL" id="ETW39444.1"/>
    </source>
</evidence>
<feature type="region of interest" description="Disordered" evidence="2">
    <location>
        <begin position="1"/>
        <end position="20"/>
    </location>
</feature>
<dbReference type="Pfam" id="PF21807">
    <property type="entry name" value="PfEMP1_CIDRalpha1_dom"/>
    <property type="match status" value="1"/>
</dbReference>
<reference evidence="8 9" key="1">
    <citation type="submission" date="2013-02" db="EMBL/GenBank/DDBJ databases">
        <title>The Genome Annotation of Plasmodium falciparum NF135/5.C10.</title>
        <authorList>
            <consortium name="The Broad Institute Genome Sequencing Platform"/>
            <consortium name="The Broad Institute Genome Sequencing Center for Infectious Disease"/>
            <person name="Neafsey D."/>
            <person name="Hoffman S."/>
            <person name="Volkman S."/>
            <person name="Rosenthal P."/>
            <person name="Walker B."/>
            <person name="Young S.K."/>
            <person name="Zeng Q."/>
            <person name="Gargeya S."/>
            <person name="Fitzgerald M."/>
            <person name="Haas B."/>
            <person name="Abouelleil A."/>
            <person name="Allen A.W."/>
            <person name="Alvarado L."/>
            <person name="Arachchi H.M."/>
            <person name="Berlin A.M."/>
            <person name="Chapman S.B."/>
            <person name="Gainer-Dewar J."/>
            <person name="Goldberg J."/>
            <person name="Griggs A."/>
            <person name="Gujja S."/>
            <person name="Hansen M."/>
            <person name="Howarth C."/>
            <person name="Imamovic A."/>
            <person name="Ireland A."/>
            <person name="Larimer J."/>
            <person name="McCowan C."/>
            <person name="Murphy C."/>
            <person name="Pearson M."/>
            <person name="Poon T.W."/>
            <person name="Priest M."/>
            <person name="Roberts A."/>
            <person name="Saif S."/>
            <person name="Shea T."/>
            <person name="Sisk P."/>
            <person name="Sykes S."/>
            <person name="Wortman J."/>
            <person name="Nusbaum C."/>
            <person name="Birren B."/>
        </authorList>
    </citation>
    <scope>NUCLEOTIDE SEQUENCE [LARGE SCALE GENOMIC DNA]</scope>
    <source>
        <strain evidence="8 9">NF135/5.C10</strain>
    </source>
</reference>
<dbReference type="GO" id="GO:0016020">
    <property type="term" value="C:membrane"/>
    <property type="evidence" value="ECO:0007669"/>
    <property type="project" value="InterPro"/>
</dbReference>
<dbReference type="AlphaFoldDB" id="W4I8S5"/>
<evidence type="ECO:0008006" key="10">
    <source>
        <dbReference type="Google" id="ProtNLM"/>
    </source>
</evidence>
<feature type="coiled-coil region" evidence="1">
    <location>
        <begin position="685"/>
        <end position="719"/>
    </location>
</feature>
<evidence type="ECO:0000259" key="6">
    <source>
        <dbReference type="Pfam" id="PF21807"/>
    </source>
</evidence>
<proteinExistence type="predicted"/>
<keyword evidence="1" id="KW-0175">Coiled coil</keyword>
<dbReference type="InterPro" id="IPR042202">
    <property type="entry name" value="Duffy-ag-bd_sf"/>
</dbReference>
<evidence type="ECO:0000259" key="4">
    <source>
        <dbReference type="Pfam" id="PF05424"/>
    </source>
</evidence>
<dbReference type="Gene3D" id="1.20.58.1930">
    <property type="match status" value="1"/>
</dbReference>
<sequence>MVELAKMGPPGITGTEDPSAKHMFDRIGQQVYDKVKNGDAKNYIDDLKGNLASSSIWKESASTTDPCGLDYSKLISGSGGGGAANSERHPCKNLKGITNEERFSNTLGGQCTDSKMRSGGIGACAPYRRLHLCHHNLETINNTTSMTTHKLLAEVCMAAKYEGASITRYHPQHKKTNPDSQLCTVLARSFADIGDIVRGRDLFYGNPQEKEKRDELETNFKKIFKEIYDDVTRTATSGKKGQKSAEAEKRYKGDTTDYFQLREDWWTANRQQVWKAITCGAGAADEYFRKSRDGVILYFDGHCGRDETDVPTNLDYVPQFLRWFDEWSEDFCRLKKIKFKLAKDACHDYSKNLYCSLNGFDCKKYNPNKDASSRDTDCTSCSNKCLHYEFWLRNQRKEFQKQKTKYTKEIEKYKSSSDKSNSNINNKYHKEFYENFEKNNYESVENFLTLLNKGMYCKKENTEDAIDFTNNVKKTFDRSKYCQPCPDCIVVCERGNCTEKKGDDKCRKKYTYIIPAGMESTKIDILFSGENQEDITEKLRSFCKNTNNENGENIEKWECYYKNEYDNKCKMTSLKREDQKHHDLMSYYEFFDFWVTHLIKDTIKWESDINDCINNTNVTNCNNGCNENCICFEKWVGQKQKEWENVKKVLKNPSENLNNYYNKLNGIFSGFFFGVMHELKKKEAKQGVKVEKAEKSEEAQEAQEEEAKWNKLTAKLEEIIKSHKENTGTGNTQDAIEPLLKYLDENALTCKDNNSLKEDKNCPKTKKNPCIKRTRKRTLGASNNLVSVKHIAEMMQRRAREQLEEGGVGEIKLKGDASQGEYSRTGRAKGSQVDHVQEKIQAGKKKHTP</sequence>
<dbReference type="InterPro" id="IPR008602">
    <property type="entry name" value="Duffy-antigen-binding"/>
</dbReference>
<organism evidence="8 9">
    <name type="scientific">Plasmodium falciparum NF135/5.C10</name>
    <dbReference type="NCBI Taxonomy" id="1036726"/>
    <lineage>
        <taxon>Eukaryota</taxon>
        <taxon>Sar</taxon>
        <taxon>Alveolata</taxon>
        <taxon>Apicomplexa</taxon>
        <taxon>Aconoidasida</taxon>
        <taxon>Haemosporida</taxon>
        <taxon>Plasmodiidae</taxon>
        <taxon>Plasmodium</taxon>
        <taxon>Plasmodium (Laverania)</taxon>
    </lineage>
</organism>
<dbReference type="InterPro" id="IPR029210">
    <property type="entry name" value="PfEMP1_NTS"/>
</dbReference>
<feature type="domain" description="Duffy-antigen binding" evidence="4">
    <location>
        <begin position="122"/>
        <end position="322"/>
    </location>
</feature>
<feature type="domain" description="Plasmodium falciparum erythrocyte membrane protein-1 N-terminal segment" evidence="5">
    <location>
        <begin position="19"/>
        <end position="53"/>
    </location>
</feature>
<reference evidence="8 9" key="2">
    <citation type="submission" date="2013-02" db="EMBL/GenBank/DDBJ databases">
        <title>The Genome Sequence of Plasmodium falciparum NF135/5.C10.</title>
        <authorList>
            <consortium name="The Broad Institute Genome Sequencing Platform"/>
            <consortium name="The Broad Institute Genome Sequencing Center for Infectious Disease"/>
            <person name="Neafsey D."/>
            <person name="Cheeseman I."/>
            <person name="Volkman S."/>
            <person name="Adams J."/>
            <person name="Walker B."/>
            <person name="Young S.K."/>
            <person name="Zeng Q."/>
            <person name="Gargeya S."/>
            <person name="Fitzgerald M."/>
            <person name="Haas B."/>
            <person name="Abouelleil A."/>
            <person name="Alvarado L."/>
            <person name="Arachchi H.M."/>
            <person name="Berlin A.M."/>
            <person name="Chapman S.B."/>
            <person name="Dewar J."/>
            <person name="Goldberg J."/>
            <person name="Griggs A."/>
            <person name="Gujja S."/>
            <person name="Hansen M."/>
            <person name="Howarth C."/>
            <person name="Imamovic A."/>
            <person name="Larimer J."/>
            <person name="McCowan C."/>
            <person name="Murphy C."/>
            <person name="Neiman D."/>
            <person name="Pearson M."/>
            <person name="Priest M."/>
            <person name="Roberts A."/>
            <person name="Saif S."/>
            <person name="Shea T."/>
            <person name="Sisk P."/>
            <person name="Sykes S."/>
            <person name="Wortman J."/>
            <person name="Nusbaum C."/>
            <person name="Birren B."/>
        </authorList>
    </citation>
    <scope>NUCLEOTIDE SEQUENCE [LARGE SCALE GENOMIC DNA]</scope>
    <source>
        <strain evidence="8 9">NF135/5.C10</strain>
    </source>
</reference>
<dbReference type="Pfam" id="PF05424">
    <property type="entry name" value="Duffy_binding"/>
    <property type="match status" value="1"/>
</dbReference>
<dbReference type="Pfam" id="PF03011">
    <property type="entry name" value="PFEMP"/>
    <property type="match status" value="1"/>
</dbReference>
<evidence type="ECO:0000256" key="1">
    <source>
        <dbReference type="SAM" id="Coils"/>
    </source>
</evidence>
<gene>
    <name evidence="8" type="ORF">PFNF135_06177</name>
</gene>
<dbReference type="FunFam" id="1.20.1310.20:FF:000001">
    <property type="entry name" value="Erythrocyte membrane protein 1, PfEMP1"/>
    <property type="match status" value="1"/>
</dbReference>
<dbReference type="OrthoDB" id="10572144at2759"/>
<dbReference type="Pfam" id="PF15447">
    <property type="entry name" value="NTS"/>
    <property type="match status" value="1"/>
</dbReference>
<protein>
    <recommendedName>
        <fullName evidence="10">Plasmodium falciparum erythrocyte membrane protein-1 N-terminal segment domain-containing protein</fullName>
    </recommendedName>
</protein>
<name>W4I8S5_PLAFA</name>
<feature type="domain" description="PfEMP1 CIDRalpha1" evidence="6">
    <location>
        <begin position="521"/>
        <end position="573"/>
    </location>
</feature>
<dbReference type="Gene3D" id="1.20.1310.20">
    <property type="entry name" value="Duffy-antigen binding domain"/>
    <property type="match status" value="1"/>
</dbReference>
<dbReference type="SUPFAM" id="SSF140924">
    <property type="entry name" value="Duffy binding domain-like"/>
    <property type="match status" value="2"/>
</dbReference>
<dbReference type="Proteomes" id="UP000019114">
    <property type="component" value="Unassembled WGS sequence"/>
</dbReference>
<dbReference type="Pfam" id="PF22672">
    <property type="entry name" value="DBL_C"/>
    <property type="match status" value="1"/>
</dbReference>
<evidence type="ECO:0000259" key="3">
    <source>
        <dbReference type="Pfam" id="PF03011"/>
    </source>
</evidence>
<feature type="domain" description="Duffy-binding-like" evidence="3">
    <location>
        <begin position="590"/>
        <end position="755"/>
    </location>
</feature>